<evidence type="ECO:0000313" key="2">
    <source>
        <dbReference type="Proteomes" id="UP000006860"/>
    </source>
</evidence>
<protein>
    <submittedName>
        <fullName evidence="1">Uncharacterized protein</fullName>
    </submittedName>
</protein>
<gene>
    <name evidence="1" type="ordered locus">Plabr_2176</name>
</gene>
<dbReference type="AlphaFoldDB" id="F0SK51"/>
<keyword evidence="2" id="KW-1185">Reference proteome</keyword>
<evidence type="ECO:0000313" key="1">
    <source>
        <dbReference type="EMBL" id="ADY59778.1"/>
    </source>
</evidence>
<name>F0SK51_RUBBR</name>
<proteinExistence type="predicted"/>
<dbReference type="STRING" id="756272.Plabr_2176"/>
<sequence length="63" mass="7045">MLVPAKSQGDSHCWTSQTVAHFVLISKQGWHAFGKRLSGCLYSSSWAKSRFAFSHPDPLISEH</sequence>
<reference evidence="2" key="1">
    <citation type="submission" date="2011-02" db="EMBL/GenBank/DDBJ databases">
        <title>The complete genome of Planctomyces brasiliensis DSM 5305.</title>
        <authorList>
            <person name="Lucas S."/>
            <person name="Copeland A."/>
            <person name="Lapidus A."/>
            <person name="Bruce D."/>
            <person name="Goodwin L."/>
            <person name="Pitluck S."/>
            <person name="Kyrpides N."/>
            <person name="Mavromatis K."/>
            <person name="Pagani I."/>
            <person name="Ivanova N."/>
            <person name="Ovchinnikova G."/>
            <person name="Lu M."/>
            <person name="Detter J.C."/>
            <person name="Han C."/>
            <person name="Land M."/>
            <person name="Hauser L."/>
            <person name="Markowitz V."/>
            <person name="Cheng J.-F."/>
            <person name="Hugenholtz P."/>
            <person name="Woyke T."/>
            <person name="Wu D."/>
            <person name="Tindall B."/>
            <person name="Pomrenke H.G."/>
            <person name="Brambilla E."/>
            <person name="Klenk H.-P."/>
            <person name="Eisen J.A."/>
        </authorList>
    </citation>
    <scope>NUCLEOTIDE SEQUENCE [LARGE SCALE GENOMIC DNA]</scope>
    <source>
        <strain evidence="2">ATCC 49424 / DSM 5305 / JCM 21570 / NBRC 103401 / IFAM 1448</strain>
    </source>
</reference>
<dbReference type="EMBL" id="CP002546">
    <property type="protein sequence ID" value="ADY59778.1"/>
    <property type="molecule type" value="Genomic_DNA"/>
</dbReference>
<organism evidence="1 2">
    <name type="scientific">Rubinisphaera brasiliensis (strain ATCC 49424 / DSM 5305 / JCM 21570 / IAM 15109 / NBRC 103401 / IFAM 1448)</name>
    <name type="common">Planctomyces brasiliensis</name>
    <dbReference type="NCBI Taxonomy" id="756272"/>
    <lineage>
        <taxon>Bacteria</taxon>
        <taxon>Pseudomonadati</taxon>
        <taxon>Planctomycetota</taxon>
        <taxon>Planctomycetia</taxon>
        <taxon>Planctomycetales</taxon>
        <taxon>Planctomycetaceae</taxon>
        <taxon>Rubinisphaera</taxon>
    </lineage>
</organism>
<dbReference type="HOGENOM" id="CLU_2883148_0_0_0"/>
<dbReference type="Proteomes" id="UP000006860">
    <property type="component" value="Chromosome"/>
</dbReference>
<accession>F0SK51</accession>
<dbReference type="KEGG" id="pbs:Plabr_2176"/>